<dbReference type="GO" id="GO:0016740">
    <property type="term" value="F:transferase activity"/>
    <property type="evidence" value="ECO:0007669"/>
    <property type="project" value="UniProtKB-KW"/>
</dbReference>
<keyword evidence="2" id="KW-1185">Reference proteome</keyword>
<keyword evidence="1" id="KW-0315">Glutamine amidotransferase</keyword>
<dbReference type="GO" id="GO:0033969">
    <property type="term" value="F:gamma-glutamyl-gamma-aminobutyrate hydrolase activity"/>
    <property type="evidence" value="ECO:0007669"/>
    <property type="project" value="TreeGrafter"/>
</dbReference>
<evidence type="ECO:0000313" key="2">
    <source>
        <dbReference type="Proteomes" id="UP000000637"/>
    </source>
</evidence>
<dbReference type="GO" id="GO:0006598">
    <property type="term" value="P:polyamine catabolic process"/>
    <property type="evidence" value="ECO:0007669"/>
    <property type="project" value="TreeGrafter"/>
</dbReference>
<dbReference type="HOGENOM" id="CLU_030756_4_0_11"/>
<dbReference type="CDD" id="cd01745">
    <property type="entry name" value="GATase1_2"/>
    <property type="match status" value="1"/>
</dbReference>
<dbReference type="KEGG" id="aau:AAur_pTC10065"/>
<name>A1RCH7_PAEAT</name>
<reference evidence="1 2" key="1">
    <citation type="journal article" date="2006" name="PLoS Genet.">
        <title>Secrets of soil survival revealed by the genome sequence of Arthrobacter aurescens TC1.</title>
        <authorList>
            <person name="Mongodin E.F."/>
            <person name="Shapir N."/>
            <person name="Daugherty S.C."/>
            <person name="DeBoy R.T."/>
            <person name="Emerson J.B."/>
            <person name="Shvartzbeyn A."/>
            <person name="Radune D."/>
            <person name="Vamathevan J."/>
            <person name="Riggs F."/>
            <person name="Grinberg V."/>
            <person name="Khouri H."/>
            <person name="Wackett L.P."/>
            <person name="Nelson K.E."/>
            <person name="Sadowsky M.J."/>
        </authorList>
    </citation>
    <scope>NUCLEOTIDE SEQUENCE [LARGE SCALE GENOMIC DNA]</scope>
    <source>
        <strain evidence="1 2">TC1</strain>
    </source>
</reference>
<protein>
    <submittedName>
        <fullName evidence="1">Glutamine amidotransferase</fullName>
    </submittedName>
</protein>
<gene>
    <name evidence="1" type="ordered locus">AAur_pTC10065</name>
</gene>
<proteinExistence type="predicted"/>
<dbReference type="AlphaFoldDB" id="A1RCH7"/>
<geneLocation type="plasmid" evidence="1 2">
    <name>pTC1</name>
</geneLocation>
<keyword evidence="1" id="KW-0614">Plasmid</keyword>
<dbReference type="InterPro" id="IPR011697">
    <property type="entry name" value="Peptidase_C26"/>
</dbReference>
<evidence type="ECO:0000313" key="1">
    <source>
        <dbReference type="EMBL" id="ABM10540.1"/>
    </source>
</evidence>
<dbReference type="RefSeq" id="WP_011776862.1">
    <property type="nucleotide sequence ID" value="NC_008712.1"/>
</dbReference>
<dbReference type="GO" id="GO:0005829">
    <property type="term" value="C:cytosol"/>
    <property type="evidence" value="ECO:0007669"/>
    <property type="project" value="TreeGrafter"/>
</dbReference>
<sequence length="241" mass="26184">MSRPLIGVSAAAEELPTAFGPKDCTKLNTAYTNAIYAAGGQPVILPVTLDPPADLLDRIDGLMLTGGGDLDPELYGEPPDPTVYGVRRDRDAFEVALYQEAMRRELPVLAICRGMQLVNVLRGGNLIQELETEHDHWQTNPSHEHSHHITTTPGSRLAEIFGSDLDVAPVNSYHHQGLRNLGSGLVVTAMCGDVIEAVEATDADILAVQWHPEHMAPHDHRQFALFSAFVARAADRISTIA</sequence>
<dbReference type="OrthoDB" id="9813383at2"/>
<dbReference type="InterPro" id="IPR044668">
    <property type="entry name" value="PuuD-like"/>
</dbReference>
<dbReference type="PROSITE" id="PS51273">
    <property type="entry name" value="GATASE_TYPE_1"/>
    <property type="match status" value="1"/>
</dbReference>
<dbReference type="EMBL" id="CP000475">
    <property type="protein sequence ID" value="ABM10540.1"/>
    <property type="molecule type" value="Genomic_DNA"/>
</dbReference>
<accession>A1RCH7</accession>
<dbReference type="SUPFAM" id="SSF52317">
    <property type="entry name" value="Class I glutamine amidotransferase-like"/>
    <property type="match status" value="1"/>
</dbReference>
<dbReference type="InterPro" id="IPR029062">
    <property type="entry name" value="Class_I_gatase-like"/>
</dbReference>
<dbReference type="Gene3D" id="3.40.50.880">
    <property type="match status" value="1"/>
</dbReference>
<organism evidence="1 2">
    <name type="scientific">Paenarthrobacter aurescens (strain TC1)</name>
    <dbReference type="NCBI Taxonomy" id="290340"/>
    <lineage>
        <taxon>Bacteria</taxon>
        <taxon>Bacillati</taxon>
        <taxon>Actinomycetota</taxon>
        <taxon>Actinomycetes</taxon>
        <taxon>Micrococcales</taxon>
        <taxon>Micrococcaceae</taxon>
        <taxon>Paenarthrobacter</taxon>
    </lineage>
</organism>
<dbReference type="PANTHER" id="PTHR43235">
    <property type="entry name" value="GLUTAMINE AMIDOTRANSFERASE PB2B2.05-RELATED"/>
    <property type="match status" value="1"/>
</dbReference>
<dbReference type="PANTHER" id="PTHR43235:SF1">
    <property type="entry name" value="GLUTAMINE AMIDOTRANSFERASE PB2B2.05-RELATED"/>
    <property type="match status" value="1"/>
</dbReference>
<dbReference type="Proteomes" id="UP000000637">
    <property type="component" value="Plasmid pTC1"/>
</dbReference>
<dbReference type="Pfam" id="PF07722">
    <property type="entry name" value="Peptidase_C26"/>
    <property type="match status" value="1"/>
</dbReference>